<keyword evidence="6" id="KW-0645">Protease</keyword>
<dbReference type="PANTHER" id="PTHR22939">
    <property type="entry name" value="SERINE PROTEASE FAMILY S1C HTRA-RELATED"/>
    <property type="match status" value="1"/>
</dbReference>
<dbReference type="Gene3D" id="2.30.42.10">
    <property type="match status" value="2"/>
</dbReference>
<comment type="similarity">
    <text evidence="3">Belongs to the peptidase S1C family.</text>
</comment>
<evidence type="ECO:0000256" key="3">
    <source>
        <dbReference type="ARBA" id="ARBA00010541"/>
    </source>
</evidence>
<dbReference type="GO" id="GO:0004252">
    <property type="term" value="F:serine-type endopeptidase activity"/>
    <property type="evidence" value="ECO:0007669"/>
    <property type="project" value="InterPro"/>
</dbReference>
<gene>
    <name evidence="13" type="ORF">HY618_04215</name>
</gene>
<evidence type="ECO:0000259" key="12">
    <source>
        <dbReference type="PROSITE" id="PS50106"/>
    </source>
</evidence>
<evidence type="ECO:0000313" key="13">
    <source>
        <dbReference type="EMBL" id="MBI4251645.1"/>
    </source>
</evidence>
<keyword evidence="11" id="KW-0732">Signal</keyword>
<keyword evidence="7" id="KW-0574">Periplasm</keyword>
<evidence type="ECO:0000256" key="10">
    <source>
        <dbReference type="ARBA" id="ARBA00032850"/>
    </source>
</evidence>
<dbReference type="EMBL" id="JACQRX010000186">
    <property type="protein sequence ID" value="MBI4251645.1"/>
    <property type="molecule type" value="Genomic_DNA"/>
</dbReference>
<evidence type="ECO:0000256" key="1">
    <source>
        <dbReference type="ARBA" id="ARBA00001772"/>
    </source>
</evidence>
<dbReference type="InterPro" id="IPR009003">
    <property type="entry name" value="Peptidase_S1_PA"/>
</dbReference>
<evidence type="ECO:0000256" key="7">
    <source>
        <dbReference type="ARBA" id="ARBA00022764"/>
    </source>
</evidence>
<dbReference type="Gene3D" id="2.40.10.120">
    <property type="match status" value="1"/>
</dbReference>
<comment type="subcellular location">
    <subcellularLocation>
        <location evidence="2">Periplasm</location>
    </subcellularLocation>
</comment>
<evidence type="ECO:0000256" key="9">
    <source>
        <dbReference type="ARBA" id="ARBA00023016"/>
    </source>
</evidence>
<dbReference type="Proteomes" id="UP000752292">
    <property type="component" value="Unassembled WGS sequence"/>
</dbReference>
<dbReference type="SMART" id="SM00228">
    <property type="entry name" value="PDZ"/>
    <property type="match status" value="2"/>
</dbReference>
<reference evidence="13" key="1">
    <citation type="submission" date="2020-07" db="EMBL/GenBank/DDBJ databases">
        <title>Huge and variable diversity of episymbiotic CPR bacteria and DPANN archaea in groundwater ecosystems.</title>
        <authorList>
            <person name="He C.Y."/>
            <person name="Keren R."/>
            <person name="Whittaker M."/>
            <person name="Farag I.F."/>
            <person name="Doudna J."/>
            <person name="Cate J.H.D."/>
            <person name="Banfield J.F."/>
        </authorList>
    </citation>
    <scope>NUCLEOTIDE SEQUENCE</scope>
    <source>
        <strain evidence="13">NC_groundwater_1370_Ag_S-0.2um_69_93</strain>
    </source>
</reference>
<evidence type="ECO:0000256" key="2">
    <source>
        <dbReference type="ARBA" id="ARBA00004418"/>
    </source>
</evidence>
<dbReference type="GO" id="GO:0006508">
    <property type="term" value="P:proteolysis"/>
    <property type="evidence" value="ECO:0007669"/>
    <property type="project" value="UniProtKB-KW"/>
</dbReference>
<dbReference type="InterPro" id="IPR001940">
    <property type="entry name" value="Peptidase_S1C"/>
</dbReference>
<dbReference type="SUPFAM" id="SSF50156">
    <property type="entry name" value="PDZ domain-like"/>
    <property type="match status" value="2"/>
</dbReference>
<evidence type="ECO:0000256" key="5">
    <source>
        <dbReference type="ARBA" id="ARBA00013958"/>
    </source>
</evidence>
<feature type="chain" id="PRO_5037394551" description="Probable periplasmic serine endoprotease DegP-like" evidence="11">
    <location>
        <begin position="25"/>
        <end position="464"/>
    </location>
</feature>
<evidence type="ECO:0000256" key="4">
    <source>
        <dbReference type="ARBA" id="ARBA00013035"/>
    </source>
</evidence>
<dbReference type="InterPro" id="IPR036034">
    <property type="entry name" value="PDZ_sf"/>
</dbReference>
<name>A0A932ZW47_UNCTE</name>
<evidence type="ECO:0000256" key="11">
    <source>
        <dbReference type="SAM" id="SignalP"/>
    </source>
</evidence>
<feature type="domain" description="PDZ" evidence="12">
    <location>
        <begin position="267"/>
        <end position="345"/>
    </location>
</feature>
<keyword evidence="9" id="KW-0346">Stress response</keyword>
<organism evidence="13 14">
    <name type="scientific">Tectimicrobiota bacterium</name>
    <dbReference type="NCBI Taxonomy" id="2528274"/>
    <lineage>
        <taxon>Bacteria</taxon>
        <taxon>Pseudomonadati</taxon>
        <taxon>Nitrospinota/Tectimicrobiota group</taxon>
        <taxon>Candidatus Tectimicrobiota</taxon>
    </lineage>
</organism>
<accession>A0A932ZW47</accession>
<dbReference type="EC" id="3.4.21.107" evidence="4"/>
<feature type="signal peptide" evidence="11">
    <location>
        <begin position="1"/>
        <end position="24"/>
    </location>
</feature>
<dbReference type="Pfam" id="PF17820">
    <property type="entry name" value="PDZ_6"/>
    <property type="match status" value="1"/>
</dbReference>
<dbReference type="InterPro" id="IPR001478">
    <property type="entry name" value="PDZ"/>
</dbReference>
<dbReference type="PANTHER" id="PTHR22939:SF130">
    <property type="entry name" value="PERIPLASMIC SERINE ENDOPROTEASE DEGP-LIKE-RELATED"/>
    <property type="match status" value="1"/>
</dbReference>
<dbReference type="InterPro" id="IPR041489">
    <property type="entry name" value="PDZ_6"/>
</dbReference>
<dbReference type="AlphaFoldDB" id="A0A932ZW47"/>
<evidence type="ECO:0000256" key="8">
    <source>
        <dbReference type="ARBA" id="ARBA00022801"/>
    </source>
</evidence>
<keyword evidence="8" id="KW-0378">Hydrolase</keyword>
<dbReference type="PROSITE" id="PS50106">
    <property type="entry name" value="PDZ"/>
    <property type="match status" value="2"/>
</dbReference>
<protein>
    <recommendedName>
        <fullName evidence="5">Probable periplasmic serine endoprotease DegP-like</fullName>
        <ecNumber evidence="4">3.4.21.107</ecNumber>
    </recommendedName>
    <alternativeName>
        <fullName evidence="10">Protease Do</fullName>
    </alternativeName>
</protein>
<proteinExistence type="inferred from homology"/>
<evidence type="ECO:0000256" key="6">
    <source>
        <dbReference type="ARBA" id="ARBA00022670"/>
    </source>
</evidence>
<comment type="catalytic activity">
    <reaction evidence="1">
        <text>Acts on substrates that are at least partially unfolded. The cleavage site P1 residue is normally between a pair of hydrophobic residues, such as Val-|-Val.</text>
        <dbReference type="EC" id="3.4.21.107"/>
    </reaction>
</comment>
<comment type="caution">
    <text evidence="13">The sequence shown here is derived from an EMBL/GenBank/DDBJ whole genome shotgun (WGS) entry which is preliminary data.</text>
</comment>
<feature type="domain" description="PDZ" evidence="12">
    <location>
        <begin position="375"/>
        <end position="454"/>
    </location>
</feature>
<dbReference type="Pfam" id="PF13365">
    <property type="entry name" value="Trypsin_2"/>
    <property type="match status" value="1"/>
</dbReference>
<dbReference type="SUPFAM" id="SSF50494">
    <property type="entry name" value="Trypsin-like serine proteases"/>
    <property type="match status" value="1"/>
</dbReference>
<dbReference type="PRINTS" id="PR00834">
    <property type="entry name" value="PROTEASES2C"/>
</dbReference>
<dbReference type="Pfam" id="PF13180">
    <property type="entry name" value="PDZ_2"/>
    <property type="match status" value="1"/>
</dbReference>
<evidence type="ECO:0000313" key="14">
    <source>
        <dbReference type="Proteomes" id="UP000752292"/>
    </source>
</evidence>
<sequence>MRQALLIALLAGALSLPAGLPGHAATSTLSFGDRTLIEAIKRLQPSVVHIQVKPKEEGGAPFGLFGPGKRKEGSPFHGFEGLGTGRFSVGAGLVVGEEGYILTNHHVIKEGTDPRVKLHGGEELPATVVGVDEKTDLALLKVDPPAPLRPAPLGDSDRVEVGEWVLAIGSPFGLAQSVSAGIISAKNRNLGEGPYDDYLQTDATINPGNSGGPLANSRGEVIGINTAIFSRGRQTSSMGLGFAIPINQAKAVIGDLRHKGYPVRDRMGVSLAGVTPEEARRLGLPRNGGAKLAEVVRGGPAEKAGLKRGDVIVEFGGTEVISWESLSRMVARARPGSEVEVTYHRGAQRSTARIRIGASPDAPRPAKGDPKDPFGMKVERITPSLAQRFGLKEGQGLVITALHRDGPAQRGGVAVGDQIVEVNHQPVRTLADFQSSVRKTQQEGFVLLLLKRRDTNFFAALRAP</sequence>